<accession>A0A0D6Z9Y5</accession>
<evidence type="ECO:0000256" key="1">
    <source>
        <dbReference type="SAM" id="SignalP"/>
    </source>
</evidence>
<sequence length="306" mass="34278">MKKILSFTAMIVLMVSLLSACSGEGDTSTSTSDKKVIVGAKNYTEQFVLSKILAIYLKENGYEVEEKNNMASQVVRQAIENEQVDLYWEYTGTSLVNYNKLDPLSDSVAAYEKVKEVDKEKGIMWLNPSSLNNTYTLMMREEKATELGIKSISDLAAYLNNGNELSLGADAEFATRPDGIKGVEKAYGFEFGSSNIKKMDVGLFYQALRDGQVDVSTGFSTDSRIKAFQLINLEDDKSFFPAYNAGITVHEKTLEKYPELEELLKPLAEKINTETMTDLNYQVDIDEKSETEVARTWLTENGLIKE</sequence>
<keyword evidence="4" id="KW-1185">Reference proteome</keyword>
<name>A0A0D6Z9Y5_9BACI</name>
<dbReference type="Gene3D" id="3.40.190.120">
    <property type="entry name" value="Osmoprotection protein (prox), domain 2"/>
    <property type="match status" value="1"/>
</dbReference>
<dbReference type="SUPFAM" id="SSF53850">
    <property type="entry name" value="Periplasmic binding protein-like II"/>
    <property type="match status" value="1"/>
</dbReference>
<dbReference type="CDD" id="cd13611">
    <property type="entry name" value="PBP2_YehZ"/>
    <property type="match status" value="1"/>
</dbReference>
<dbReference type="Proteomes" id="UP000032512">
    <property type="component" value="Unassembled WGS sequence"/>
</dbReference>
<dbReference type="GO" id="GO:0043190">
    <property type="term" value="C:ATP-binding cassette (ABC) transporter complex"/>
    <property type="evidence" value="ECO:0007669"/>
    <property type="project" value="InterPro"/>
</dbReference>
<dbReference type="RefSeq" id="WP_044394609.1">
    <property type="nucleotide sequence ID" value="NZ_JXIQ01000108.1"/>
</dbReference>
<dbReference type="PROSITE" id="PS51257">
    <property type="entry name" value="PROKAR_LIPOPROTEIN"/>
    <property type="match status" value="1"/>
</dbReference>
<evidence type="ECO:0000313" key="3">
    <source>
        <dbReference type="EMBL" id="KIY21398.1"/>
    </source>
</evidence>
<reference evidence="3 4" key="1">
    <citation type="submission" date="2015-01" db="EMBL/GenBank/DDBJ databases">
        <title>Draft genome sequences of the supercritical CO2 tolerant bacteria Bacillus subterraneus MITOT1 and Bacillus cereus MIT0214.</title>
        <authorList>
            <person name="Peet K.C."/>
            <person name="Thompson J.R."/>
        </authorList>
    </citation>
    <scope>NUCLEOTIDE SEQUENCE [LARGE SCALE GENOMIC DNA]</scope>
    <source>
        <strain evidence="3 4">MITOT1</strain>
    </source>
</reference>
<proteinExistence type="predicted"/>
<dbReference type="EMBL" id="JXIQ01000108">
    <property type="protein sequence ID" value="KIY21398.1"/>
    <property type="molecule type" value="Genomic_DNA"/>
</dbReference>
<dbReference type="PATRIC" id="fig|285983.3.peg.1663"/>
<dbReference type="Gene3D" id="3.40.190.10">
    <property type="entry name" value="Periplasmic binding protein-like II"/>
    <property type="match status" value="1"/>
</dbReference>
<feature type="domain" description="ABC-type glycine betaine transport system substrate-binding" evidence="2">
    <location>
        <begin position="34"/>
        <end position="300"/>
    </location>
</feature>
<organism evidence="3 4">
    <name type="scientific">Mesobacillus subterraneus</name>
    <dbReference type="NCBI Taxonomy" id="285983"/>
    <lineage>
        <taxon>Bacteria</taxon>
        <taxon>Bacillati</taxon>
        <taxon>Bacillota</taxon>
        <taxon>Bacilli</taxon>
        <taxon>Bacillales</taxon>
        <taxon>Bacillaceae</taxon>
        <taxon>Mesobacillus</taxon>
    </lineage>
</organism>
<comment type="caution">
    <text evidence="3">The sequence shown here is derived from an EMBL/GenBank/DDBJ whole genome shotgun (WGS) entry which is preliminary data.</text>
</comment>
<evidence type="ECO:0000259" key="2">
    <source>
        <dbReference type="Pfam" id="PF04069"/>
    </source>
</evidence>
<gene>
    <name evidence="3" type="ORF">UB32_14045</name>
</gene>
<dbReference type="OrthoDB" id="9801163at2"/>
<evidence type="ECO:0000313" key="4">
    <source>
        <dbReference type="Proteomes" id="UP000032512"/>
    </source>
</evidence>
<dbReference type="AlphaFoldDB" id="A0A0D6Z9Y5"/>
<feature type="signal peptide" evidence="1">
    <location>
        <begin position="1"/>
        <end position="20"/>
    </location>
</feature>
<dbReference type="InterPro" id="IPR007210">
    <property type="entry name" value="ABC_Gly_betaine_transp_sub-bd"/>
</dbReference>
<dbReference type="GO" id="GO:0022857">
    <property type="term" value="F:transmembrane transporter activity"/>
    <property type="evidence" value="ECO:0007669"/>
    <property type="project" value="InterPro"/>
</dbReference>
<dbReference type="Pfam" id="PF04069">
    <property type="entry name" value="OpuAC"/>
    <property type="match status" value="1"/>
</dbReference>
<protein>
    <submittedName>
        <fullName evidence="3">Glycine/betaine ABC transporter substrate-binding protein</fullName>
    </submittedName>
</protein>
<feature type="chain" id="PRO_5002315890" evidence="1">
    <location>
        <begin position="21"/>
        <end position="306"/>
    </location>
</feature>
<keyword evidence="1" id="KW-0732">Signal</keyword>